<comment type="caution">
    <text evidence="1">The sequence shown here is derived from an EMBL/GenBank/DDBJ whole genome shotgun (WGS) entry which is preliminary data.</text>
</comment>
<proteinExistence type="predicted"/>
<sequence length="60" mass="7093">MLKNGFTQLFQNFIRNKLERGNLYEIQIEEGVPRRSISAPYLKDVLLTPAAWKFLELLIR</sequence>
<name>A0A3B0CCD7_9BACL</name>
<evidence type="ECO:0000313" key="1">
    <source>
        <dbReference type="EMBL" id="RKN82251.1"/>
    </source>
</evidence>
<accession>A0A3B0CCD7</accession>
<dbReference type="RefSeq" id="WP_120748634.1">
    <property type="nucleotide sequence ID" value="NZ_RBAH01000012.1"/>
</dbReference>
<dbReference type="Proteomes" id="UP000282311">
    <property type="component" value="Unassembled WGS sequence"/>
</dbReference>
<dbReference type="AlphaFoldDB" id="A0A3B0CCD7"/>
<evidence type="ECO:0000313" key="2">
    <source>
        <dbReference type="Proteomes" id="UP000282311"/>
    </source>
</evidence>
<gene>
    <name evidence="1" type="ORF">D7M11_18090</name>
</gene>
<reference evidence="1 2" key="1">
    <citation type="journal article" date="2007" name="Int. J. Syst. Evol. Microbiol.">
        <title>Paenibacillus ginsengarvi sp. nov., isolated from soil from ginseng cultivation.</title>
        <authorList>
            <person name="Yoon M.H."/>
            <person name="Ten L.N."/>
            <person name="Im W.T."/>
        </authorList>
    </citation>
    <scope>NUCLEOTIDE SEQUENCE [LARGE SCALE GENOMIC DNA]</scope>
    <source>
        <strain evidence="1 2">KCTC 13059</strain>
    </source>
</reference>
<protein>
    <submittedName>
        <fullName evidence="1">Uncharacterized protein</fullName>
    </submittedName>
</protein>
<keyword evidence="2" id="KW-1185">Reference proteome</keyword>
<organism evidence="1 2">
    <name type="scientific">Paenibacillus ginsengarvi</name>
    <dbReference type="NCBI Taxonomy" id="400777"/>
    <lineage>
        <taxon>Bacteria</taxon>
        <taxon>Bacillati</taxon>
        <taxon>Bacillota</taxon>
        <taxon>Bacilli</taxon>
        <taxon>Bacillales</taxon>
        <taxon>Paenibacillaceae</taxon>
        <taxon>Paenibacillus</taxon>
    </lineage>
</organism>
<dbReference type="EMBL" id="RBAH01000012">
    <property type="protein sequence ID" value="RKN82251.1"/>
    <property type="molecule type" value="Genomic_DNA"/>
</dbReference>